<accession>A0A3P2RB72</accession>
<dbReference type="GO" id="GO:0006635">
    <property type="term" value="P:fatty acid beta-oxidation"/>
    <property type="evidence" value="ECO:0007669"/>
    <property type="project" value="TreeGrafter"/>
</dbReference>
<dbReference type="InterPro" id="IPR052242">
    <property type="entry name" value="Mito_3-hydroxyacyl-CoA_DH"/>
</dbReference>
<dbReference type="InterPro" id="IPR036291">
    <property type="entry name" value="NAD(P)-bd_dom_sf"/>
</dbReference>
<evidence type="ECO:0000313" key="11">
    <source>
        <dbReference type="EMBL" id="RRG17803.1"/>
    </source>
</evidence>
<dbReference type="Pfam" id="PF00725">
    <property type="entry name" value="3HCDH"/>
    <property type="match status" value="1"/>
</dbReference>
<evidence type="ECO:0000256" key="4">
    <source>
        <dbReference type="ARBA" id="ARBA00023002"/>
    </source>
</evidence>
<dbReference type="SUPFAM" id="SSF51735">
    <property type="entry name" value="NAD(P)-binding Rossmann-fold domains"/>
    <property type="match status" value="1"/>
</dbReference>
<evidence type="ECO:0000259" key="10">
    <source>
        <dbReference type="Pfam" id="PF02737"/>
    </source>
</evidence>
<feature type="site" description="Important for catalytic activity" evidence="8">
    <location>
        <position position="147"/>
    </location>
</feature>
<evidence type="ECO:0000256" key="3">
    <source>
        <dbReference type="ARBA" id="ARBA00022832"/>
    </source>
</evidence>
<keyword evidence="6" id="KW-0443">Lipid metabolism</keyword>
<proteinExistence type="predicted"/>
<sequence length="311" mass="34538">MELKENSMLNNIVIAGGGVLGSQIAYQCGFYGKHVVVYDISEDAIKAAEKRVNSWDQDYRDDVSATEDQIKAAHANISYNSDLAEAVKDADLVIEAIPEVVDIKKDFYHRLAAVLNPQAIIVSNSSTLLPSQFAEDTGRPDKFMALHFANHIWIENLTEMMPTKETSEATIDSVRAFAESIGMVPTLVKKEQPGYLLNSLLVPWITSAEALWGNDIGSIQDIDRSWMIAKEAKYGPFGNIDRVGLRTAYNIGKETLPSLTNEKEHKGLEIALERMDKMISEGKLGMESGEGFYQYPNPAYEAADFLKHGDR</sequence>
<dbReference type="PIRSF" id="PIRSF000105">
    <property type="entry name" value="HCDH"/>
    <property type="match status" value="1"/>
</dbReference>
<dbReference type="EMBL" id="RHGY01000005">
    <property type="protein sequence ID" value="RRG17803.1"/>
    <property type="molecule type" value="Genomic_DNA"/>
</dbReference>
<feature type="domain" description="3-hydroxyacyl-CoA dehydrogenase NAD binding" evidence="10">
    <location>
        <begin position="12"/>
        <end position="189"/>
    </location>
</feature>
<evidence type="ECO:0000256" key="6">
    <source>
        <dbReference type="ARBA" id="ARBA00023098"/>
    </source>
</evidence>
<comment type="caution">
    <text evidence="11">The sequence shown here is derived from an EMBL/GenBank/DDBJ whole genome shotgun (WGS) entry which is preliminary data.</text>
</comment>
<dbReference type="InterPro" id="IPR008927">
    <property type="entry name" value="6-PGluconate_DH-like_C_sf"/>
</dbReference>
<evidence type="ECO:0000256" key="1">
    <source>
        <dbReference type="ARBA" id="ARBA00005005"/>
    </source>
</evidence>
<dbReference type="NCBIfam" id="NF006143">
    <property type="entry name" value="PRK08293.1"/>
    <property type="match status" value="1"/>
</dbReference>
<dbReference type="Proteomes" id="UP000275836">
    <property type="component" value="Unassembled WGS sequence"/>
</dbReference>
<dbReference type="EC" id="1.1.1.35" evidence="11"/>
<feature type="domain" description="3-hydroxyacyl-CoA dehydrogenase C-terminal" evidence="9">
    <location>
        <begin position="194"/>
        <end position="295"/>
    </location>
</feature>
<evidence type="ECO:0000259" key="9">
    <source>
        <dbReference type="Pfam" id="PF00725"/>
    </source>
</evidence>
<dbReference type="AlphaFoldDB" id="A0A3P2RB72"/>
<evidence type="ECO:0000256" key="8">
    <source>
        <dbReference type="PIRSR" id="PIRSR000105-1"/>
    </source>
</evidence>
<comment type="pathway">
    <text evidence="2">Lipid metabolism; butanoate metabolism.</text>
</comment>
<reference evidence="11 12" key="1">
    <citation type="submission" date="2018-10" db="EMBL/GenBank/DDBJ databases">
        <title>Draft genome sequence of Weissella viridescens UCO-SMC3.</title>
        <authorList>
            <person name="Garcia-Cancino A."/>
            <person name="Espinoza-Monje M."/>
            <person name="Albarracin L."/>
            <person name="Garcia-Castillo V."/>
            <person name="Campos-Martin J."/>
            <person name="Nakano Y."/>
            <person name="Guitierrez-Zamorano C."/>
            <person name="Ikeda-Ohtsubo W."/>
            <person name="Morita H."/>
            <person name="Kitazawa H."/>
            <person name="Villena J."/>
        </authorList>
    </citation>
    <scope>NUCLEOTIDE SEQUENCE [LARGE SCALE GENOMIC DNA]</scope>
    <source>
        <strain evidence="11 12">UCO-SMC3</strain>
    </source>
</reference>
<keyword evidence="4 11" id="KW-0560">Oxidoreductase</keyword>
<comment type="pathway">
    <text evidence="1">Lipid metabolism; fatty acid beta-oxidation.</text>
</comment>
<dbReference type="GO" id="GO:0003857">
    <property type="term" value="F:(3S)-3-hydroxyacyl-CoA dehydrogenase (NAD+) activity"/>
    <property type="evidence" value="ECO:0007669"/>
    <property type="project" value="UniProtKB-EC"/>
</dbReference>
<dbReference type="Pfam" id="PF02737">
    <property type="entry name" value="3HCDH_N"/>
    <property type="match status" value="1"/>
</dbReference>
<gene>
    <name evidence="11" type="ORF">D3P96_05235</name>
</gene>
<dbReference type="SUPFAM" id="SSF48179">
    <property type="entry name" value="6-phosphogluconate dehydrogenase C-terminal domain-like"/>
    <property type="match status" value="1"/>
</dbReference>
<dbReference type="InterPro" id="IPR022694">
    <property type="entry name" value="3-OHacyl-CoA_DH"/>
</dbReference>
<dbReference type="InterPro" id="IPR006176">
    <property type="entry name" value="3-OHacyl-CoA_DH_NAD-bd"/>
</dbReference>
<keyword evidence="5" id="KW-0520">NAD</keyword>
<evidence type="ECO:0000256" key="2">
    <source>
        <dbReference type="ARBA" id="ARBA00005086"/>
    </source>
</evidence>
<evidence type="ECO:0000256" key="7">
    <source>
        <dbReference type="ARBA" id="ARBA00049556"/>
    </source>
</evidence>
<dbReference type="PANTHER" id="PTHR43561:SF3">
    <property type="entry name" value="HYDROXYACYL-COENZYME A DEHYDROGENASE, MITOCHONDRIAL"/>
    <property type="match status" value="1"/>
</dbReference>
<dbReference type="OrthoDB" id="9771883at2"/>
<dbReference type="Gene3D" id="3.40.50.720">
    <property type="entry name" value="NAD(P)-binding Rossmann-like Domain"/>
    <property type="match status" value="1"/>
</dbReference>
<name>A0A3P2RB72_WEIVI</name>
<comment type="catalytic activity">
    <reaction evidence="7">
        <text>a (3S)-3-hydroxyacyl-CoA + NAD(+) = a 3-oxoacyl-CoA + NADH + H(+)</text>
        <dbReference type="Rhea" id="RHEA:22432"/>
        <dbReference type="ChEBI" id="CHEBI:15378"/>
        <dbReference type="ChEBI" id="CHEBI:57318"/>
        <dbReference type="ChEBI" id="CHEBI:57540"/>
        <dbReference type="ChEBI" id="CHEBI:57945"/>
        <dbReference type="ChEBI" id="CHEBI:90726"/>
        <dbReference type="EC" id="1.1.1.35"/>
    </reaction>
</comment>
<dbReference type="PANTHER" id="PTHR43561">
    <property type="match status" value="1"/>
</dbReference>
<keyword evidence="3" id="KW-0276">Fatty acid metabolism</keyword>
<evidence type="ECO:0000256" key="5">
    <source>
        <dbReference type="ARBA" id="ARBA00023027"/>
    </source>
</evidence>
<dbReference type="InterPro" id="IPR013328">
    <property type="entry name" value="6PGD_dom2"/>
</dbReference>
<dbReference type="Gene3D" id="1.10.1040.10">
    <property type="entry name" value="N-(1-d-carboxylethyl)-l-norvaline Dehydrogenase, domain 2"/>
    <property type="match status" value="1"/>
</dbReference>
<evidence type="ECO:0000313" key="12">
    <source>
        <dbReference type="Proteomes" id="UP000275836"/>
    </source>
</evidence>
<protein>
    <submittedName>
        <fullName evidence="11">3-hydroxyacyl-CoA dehydrogenase</fullName>
        <ecNumber evidence="11">1.1.1.35</ecNumber>
    </submittedName>
</protein>
<organism evidence="11 12">
    <name type="scientific">Weissella viridescens</name>
    <name type="common">Lactobacillus viridescens</name>
    <dbReference type="NCBI Taxonomy" id="1629"/>
    <lineage>
        <taxon>Bacteria</taxon>
        <taxon>Bacillati</taxon>
        <taxon>Bacillota</taxon>
        <taxon>Bacilli</taxon>
        <taxon>Lactobacillales</taxon>
        <taxon>Lactobacillaceae</taxon>
        <taxon>Weissella</taxon>
    </lineage>
</organism>
<dbReference type="GO" id="GO:0070403">
    <property type="term" value="F:NAD+ binding"/>
    <property type="evidence" value="ECO:0007669"/>
    <property type="project" value="InterPro"/>
</dbReference>
<dbReference type="InterPro" id="IPR006108">
    <property type="entry name" value="3HC_DH_C"/>
</dbReference>